<name>A0A6C0ACI5_9ZZZZ</name>
<reference evidence="2" key="1">
    <citation type="journal article" date="2020" name="Nature">
        <title>Giant virus diversity and host interactions through global metagenomics.</title>
        <authorList>
            <person name="Schulz F."/>
            <person name="Roux S."/>
            <person name="Paez-Espino D."/>
            <person name="Jungbluth S."/>
            <person name="Walsh D.A."/>
            <person name="Denef V.J."/>
            <person name="McMahon K.D."/>
            <person name="Konstantinidis K.T."/>
            <person name="Eloe-Fadrosh E.A."/>
            <person name="Kyrpides N.C."/>
            <person name="Woyke T."/>
        </authorList>
    </citation>
    <scope>NUCLEOTIDE SEQUENCE</scope>
    <source>
        <strain evidence="2">GVMAG-S-1004661-13</strain>
    </source>
</reference>
<organism evidence="2">
    <name type="scientific">viral metagenome</name>
    <dbReference type="NCBI Taxonomy" id="1070528"/>
    <lineage>
        <taxon>unclassified sequences</taxon>
        <taxon>metagenomes</taxon>
        <taxon>organismal metagenomes</taxon>
    </lineage>
</organism>
<dbReference type="EMBL" id="MN740544">
    <property type="protein sequence ID" value="QHS77301.1"/>
    <property type="molecule type" value="Genomic_DNA"/>
</dbReference>
<evidence type="ECO:0000313" key="2">
    <source>
        <dbReference type="EMBL" id="QHS77301.1"/>
    </source>
</evidence>
<accession>A0A6C0ACI5</accession>
<protein>
    <submittedName>
        <fullName evidence="2">Uncharacterized protein</fullName>
    </submittedName>
</protein>
<dbReference type="AlphaFoldDB" id="A0A6C0ACI5"/>
<sequence>MLSRKQSKKVNGTVPTFKLSSSFKVDRLEKGFDDRFEPIFNSLVQETLDFYADNMPVEHIIKGHTFTMSEDRYKQRMNDLVKKLHKGNRKHGEVPHRKFMLRVVHDASNEMKNSGYLVEHVPDQFIKITCIGGTEEDDEPGDQPVVDNVIPNAVNTLSVVPNVTNNSSKKELTTIPEEDLEVGDEADHLEEDPYFPSPEDNRHLNEENTLQTPKNVTPDELDLKMKTLKPTGIDLTK</sequence>
<feature type="region of interest" description="Disordered" evidence="1">
    <location>
        <begin position="189"/>
        <end position="216"/>
    </location>
</feature>
<evidence type="ECO:0000256" key="1">
    <source>
        <dbReference type="SAM" id="MobiDB-lite"/>
    </source>
</evidence>
<proteinExistence type="predicted"/>